<keyword evidence="8" id="KW-0072">Autophagy</keyword>
<evidence type="ECO:0000256" key="9">
    <source>
        <dbReference type="ARBA" id="ARBA00030237"/>
    </source>
</evidence>
<keyword evidence="15" id="KW-1185">Reference proteome</keyword>
<comment type="subcellular location">
    <subcellularLocation>
        <location evidence="1">Preautophagosomal structure membrane</location>
        <topology evidence="1">Peripheral membrane protein</topology>
    </subcellularLocation>
</comment>
<feature type="domain" description="Protein kinase" evidence="13">
    <location>
        <begin position="143"/>
        <end position="404"/>
    </location>
</feature>
<dbReference type="InterPro" id="IPR011009">
    <property type="entry name" value="Kinase-like_dom_sf"/>
</dbReference>
<evidence type="ECO:0000256" key="8">
    <source>
        <dbReference type="ARBA" id="ARBA00023006"/>
    </source>
</evidence>
<evidence type="ECO:0000256" key="12">
    <source>
        <dbReference type="SAM" id="MobiDB-lite"/>
    </source>
</evidence>
<keyword evidence="7" id="KW-0067">ATP-binding</keyword>
<feature type="region of interest" description="Disordered" evidence="12">
    <location>
        <begin position="1"/>
        <end position="21"/>
    </location>
</feature>
<feature type="compositionally biased region" description="Polar residues" evidence="12">
    <location>
        <begin position="112"/>
        <end position="123"/>
    </location>
</feature>
<dbReference type="AlphaFoldDB" id="A0A2T6ZQW6"/>
<dbReference type="Gene3D" id="1.10.510.10">
    <property type="entry name" value="Transferase(Phosphotransferase) domain 1"/>
    <property type="match status" value="1"/>
</dbReference>
<accession>A0A2T6ZQW6</accession>
<dbReference type="Proteomes" id="UP000244722">
    <property type="component" value="Unassembled WGS sequence"/>
</dbReference>
<feature type="region of interest" description="Disordered" evidence="12">
    <location>
        <begin position="428"/>
        <end position="452"/>
    </location>
</feature>
<dbReference type="InterPro" id="IPR045269">
    <property type="entry name" value="Atg1-like"/>
</dbReference>
<gene>
    <name evidence="14" type="ORF">B9Z19DRAFT_1026322</name>
</gene>
<evidence type="ECO:0000256" key="7">
    <source>
        <dbReference type="ARBA" id="ARBA00022840"/>
    </source>
</evidence>
<dbReference type="InterPro" id="IPR000719">
    <property type="entry name" value="Prot_kinase_dom"/>
</dbReference>
<name>A0A2T6ZQW6_TUBBO</name>
<evidence type="ECO:0000256" key="5">
    <source>
        <dbReference type="ARBA" id="ARBA00022741"/>
    </source>
</evidence>
<dbReference type="SMART" id="SM00220">
    <property type="entry name" value="S_TKc"/>
    <property type="match status" value="1"/>
</dbReference>
<dbReference type="InterPro" id="IPR008271">
    <property type="entry name" value="Ser/Thr_kinase_AS"/>
</dbReference>
<dbReference type="GO" id="GO:0010506">
    <property type="term" value="P:regulation of autophagy"/>
    <property type="evidence" value="ECO:0007669"/>
    <property type="project" value="InterPro"/>
</dbReference>
<evidence type="ECO:0000256" key="1">
    <source>
        <dbReference type="ARBA" id="ARBA00004623"/>
    </source>
</evidence>
<comment type="catalytic activity">
    <reaction evidence="10">
        <text>L-threonyl-[protein] + ATP = O-phospho-L-threonyl-[protein] + ADP + H(+)</text>
        <dbReference type="Rhea" id="RHEA:46608"/>
        <dbReference type="Rhea" id="RHEA-COMP:11060"/>
        <dbReference type="Rhea" id="RHEA-COMP:11605"/>
        <dbReference type="ChEBI" id="CHEBI:15378"/>
        <dbReference type="ChEBI" id="CHEBI:30013"/>
        <dbReference type="ChEBI" id="CHEBI:30616"/>
        <dbReference type="ChEBI" id="CHEBI:61977"/>
        <dbReference type="ChEBI" id="CHEBI:456216"/>
        <dbReference type="EC" id="2.7.11.1"/>
    </reaction>
</comment>
<evidence type="ECO:0000259" key="13">
    <source>
        <dbReference type="PROSITE" id="PS50011"/>
    </source>
</evidence>
<sequence length="452" mass="50597">MSNNDSQSPQINGIVIPSTRRTRSGALYSSIESHPPITPSEVEDRTNQAFKGELTPRQAKQASLHARPDLRLQRRLASILEGTEKLTPPQPHKVTAPSALHPLSYPDPHTGTRATQSADPPLSLTHSQPCEIGDTPVIEPPAWKLNYKIGTGAYGNVFLEHVQRPGMESPELWAVIPRALSKFTFKRYEAEINNLQALSRHEWFVKFYCTCQDTEYMYIAMEYIPMGDMSQSFADGYGWNESDTRVVIKQLLNGLVVMHKEGITHRDLKPENIFLYLPENQTHVLRVKIGDFGTSKRIPPNASTCLKTTTGTQGYMAPEMHDTSKPKTNRVDIWSLGCVLYRMFAGHLLFEDAFQVLKYAASPSPLAFDNVGLSILCISFLRDTLQPIPKNRPTAEDCLKKTWITNGIRVPEYSIGKDLYTRLSKINQQAPNVHPPPDTVANRAADSSSASR</sequence>
<keyword evidence="5" id="KW-0547">Nucleotide-binding</keyword>
<proteinExistence type="predicted"/>
<dbReference type="Pfam" id="PF00069">
    <property type="entry name" value="Pkinase"/>
    <property type="match status" value="1"/>
</dbReference>
<dbReference type="EC" id="2.7.11.1" evidence="2"/>
<dbReference type="GO" id="GO:0005524">
    <property type="term" value="F:ATP binding"/>
    <property type="evidence" value="ECO:0007669"/>
    <property type="project" value="UniProtKB-KW"/>
</dbReference>
<evidence type="ECO:0000256" key="6">
    <source>
        <dbReference type="ARBA" id="ARBA00022777"/>
    </source>
</evidence>
<feature type="compositionally biased region" description="Low complexity" evidence="12">
    <location>
        <begin position="441"/>
        <end position="452"/>
    </location>
</feature>
<comment type="caution">
    <text evidence="14">The sequence shown here is derived from an EMBL/GenBank/DDBJ whole genome shotgun (WGS) entry which is preliminary data.</text>
</comment>
<dbReference type="GO" id="GO:0005829">
    <property type="term" value="C:cytosol"/>
    <property type="evidence" value="ECO:0007669"/>
    <property type="project" value="TreeGrafter"/>
</dbReference>
<comment type="catalytic activity">
    <reaction evidence="11">
        <text>L-seryl-[protein] + ATP = O-phospho-L-seryl-[protein] + ADP + H(+)</text>
        <dbReference type="Rhea" id="RHEA:17989"/>
        <dbReference type="Rhea" id="RHEA-COMP:9863"/>
        <dbReference type="Rhea" id="RHEA-COMP:11604"/>
        <dbReference type="ChEBI" id="CHEBI:15378"/>
        <dbReference type="ChEBI" id="CHEBI:29999"/>
        <dbReference type="ChEBI" id="CHEBI:30616"/>
        <dbReference type="ChEBI" id="CHEBI:83421"/>
        <dbReference type="ChEBI" id="CHEBI:456216"/>
        <dbReference type="EC" id="2.7.11.1"/>
    </reaction>
</comment>
<dbReference type="GO" id="GO:0034045">
    <property type="term" value="C:phagophore assembly site membrane"/>
    <property type="evidence" value="ECO:0007669"/>
    <property type="project" value="UniProtKB-SubCell"/>
</dbReference>
<dbReference type="PROSITE" id="PS50011">
    <property type="entry name" value="PROTEIN_KINASE_DOM"/>
    <property type="match status" value="1"/>
</dbReference>
<evidence type="ECO:0000313" key="15">
    <source>
        <dbReference type="Proteomes" id="UP000244722"/>
    </source>
</evidence>
<keyword evidence="3" id="KW-0723">Serine/threonine-protein kinase</keyword>
<dbReference type="STRING" id="42251.A0A2T6ZQW6"/>
<keyword evidence="4" id="KW-0808">Transferase</keyword>
<feature type="region of interest" description="Disordered" evidence="12">
    <location>
        <begin position="81"/>
        <end position="123"/>
    </location>
</feature>
<dbReference type="EMBL" id="NESQ01000137">
    <property type="protein sequence ID" value="PUU77879.1"/>
    <property type="molecule type" value="Genomic_DNA"/>
</dbReference>
<evidence type="ECO:0000313" key="14">
    <source>
        <dbReference type="EMBL" id="PUU77879.1"/>
    </source>
</evidence>
<dbReference type="PANTHER" id="PTHR24348">
    <property type="entry name" value="SERINE/THREONINE-PROTEIN KINASE UNC-51-RELATED"/>
    <property type="match status" value="1"/>
</dbReference>
<organism evidence="14 15">
    <name type="scientific">Tuber borchii</name>
    <name type="common">White truffle</name>
    <dbReference type="NCBI Taxonomy" id="42251"/>
    <lineage>
        <taxon>Eukaryota</taxon>
        <taxon>Fungi</taxon>
        <taxon>Dikarya</taxon>
        <taxon>Ascomycota</taxon>
        <taxon>Pezizomycotina</taxon>
        <taxon>Pezizomycetes</taxon>
        <taxon>Pezizales</taxon>
        <taxon>Tuberaceae</taxon>
        <taxon>Tuber</taxon>
    </lineage>
</organism>
<dbReference type="PANTHER" id="PTHR24348:SF22">
    <property type="entry name" value="NON-SPECIFIC SERINE_THREONINE PROTEIN KINASE"/>
    <property type="match status" value="1"/>
</dbReference>
<dbReference type="GO" id="GO:0004674">
    <property type="term" value="F:protein serine/threonine kinase activity"/>
    <property type="evidence" value="ECO:0007669"/>
    <property type="project" value="UniProtKB-KW"/>
</dbReference>
<keyword evidence="6 14" id="KW-0418">Kinase</keyword>
<evidence type="ECO:0000256" key="4">
    <source>
        <dbReference type="ARBA" id="ARBA00022679"/>
    </source>
</evidence>
<evidence type="ECO:0000256" key="11">
    <source>
        <dbReference type="ARBA" id="ARBA00048679"/>
    </source>
</evidence>
<dbReference type="PROSITE" id="PS00108">
    <property type="entry name" value="PROTEIN_KINASE_ST"/>
    <property type="match status" value="1"/>
</dbReference>
<dbReference type="GO" id="GO:0005776">
    <property type="term" value="C:autophagosome"/>
    <property type="evidence" value="ECO:0007669"/>
    <property type="project" value="TreeGrafter"/>
</dbReference>
<evidence type="ECO:0000256" key="10">
    <source>
        <dbReference type="ARBA" id="ARBA00047899"/>
    </source>
</evidence>
<protein>
    <recommendedName>
        <fullName evidence="2">non-specific serine/threonine protein kinase</fullName>
        <ecNumber evidence="2">2.7.11.1</ecNumber>
    </recommendedName>
    <alternativeName>
        <fullName evidence="9">Autophagy-related protein 1</fullName>
    </alternativeName>
</protein>
<dbReference type="SUPFAM" id="SSF56112">
    <property type="entry name" value="Protein kinase-like (PK-like)"/>
    <property type="match status" value="1"/>
</dbReference>
<evidence type="ECO:0000256" key="2">
    <source>
        <dbReference type="ARBA" id="ARBA00012513"/>
    </source>
</evidence>
<evidence type="ECO:0000256" key="3">
    <source>
        <dbReference type="ARBA" id="ARBA00022527"/>
    </source>
</evidence>
<reference evidence="14 15" key="1">
    <citation type="submission" date="2017-04" db="EMBL/GenBank/DDBJ databases">
        <title>Draft genome sequence of Tuber borchii Vittad., a whitish edible truffle.</title>
        <authorList>
            <consortium name="DOE Joint Genome Institute"/>
            <person name="Murat C."/>
            <person name="Kuo A."/>
            <person name="Barry K.W."/>
            <person name="Clum A."/>
            <person name="Dockter R.B."/>
            <person name="Fauchery L."/>
            <person name="Iotti M."/>
            <person name="Kohler A."/>
            <person name="Labutti K."/>
            <person name="Lindquist E.A."/>
            <person name="Lipzen A."/>
            <person name="Ohm R.A."/>
            <person name="Wang M."/>
            <person name="Grigoriev I.V."/>
            <person name="Zambonelli A."/>
            <person name="Martin F.M."/>
        </authorList>
    </citation>
    <scope>NUCLEOTIDE SEQUENCE [LARGE SCALE GENOMIC DNA]</scope>
    <source>
        <strain evidence="14 15">Tbo3840</strain>
    </source>
</reference>
<dbReference type="GO" id="GO:0000045">
    <property type="term" value="P:autophagosome assembly"/>
    <property type="evidence" value="ECO:0007669"/>
    <property type="project" value="TreeGrafter"/>
</dbReference>
<dbReference type="OrthoDB" id="2722301at2759"/>
<feature type="compositionally biased region" description="Polar residues" evidence="12">
    <location>
        <begin position="1"/>
        <end position="11"/>
    </location>
</feature>